<reference evidence="5" key="1">
    <citation type="submission" date="2016-10" db="EMBL/GenBank/DDBJ databases">
        <authorList>
            <person name="Varghese N."/>
            <person name="Submissions S."/>
        </authorList>
    </citation>
    <scope>NUCLEOTIDE SEQUENCE [LARGE SCALE GENOMIC DNA]</scope>
    <source>
        <strain evidence="5">DSM 44268</strain>
    </source>
</reference>
<dbReference type="InterPro" id="IPR001633">
    <property type="entry name" value="EAL_dom"/>
</dbReference>
<dbReference type="SUPFAM" id="SSF55073">
    <property type="entry name" value="Nucleotide cyclase"/>
    <property type="match status" value="1"/>
</dbReference>
<proteinExistence type="predicted"/>
<keyword evidence="5" id="KW-1185">Reference proteome</keyword>
<dbReference type="CDD" id="cd01948">
    <property type="entry name" value="EAL"/>
    <property type="match status" value="1"/>
</dbReference>
<dbReference type="PANTHER" id="PTHR33121:SF70">
    <property type="entry name" value="SIGNALING PROTEIN YKOW"/>
    <property type="match status" value="1"/>
</dbReference>
<evidence type="ECO:0000256" key="1">
    <source>
        <dbReference type="SAM" id="Phobius"/>
    </source>
</evidence>
<gene>
    <name evidence="4" type="ORF">SAMN05660662_1501</name>
</gene>
<accession>A0A1G7JHV3</accession>
<dbReference type="PANTHER" id="PTHR33121">
    <property type="entry name" value="CYCLIC DI-GMP PHOSPHODIESTERASE PDEF"/>
    <property type="match status" value="1"/>
</dbReference>
<protein>
    <submittedName>
        <fullName evidence="4">Diguanylate cyclase (GGDEF) domain-containing protein</fullName>
    </submittedName>
</protein>
<evidence type="ECO:0000259" key="2">
    <source>
        <dbReference type="PROSITE" id="PS50883"/>
    </source>
</evidence>
<dbReference type="InterPro" id="IPR035919">
    <property type="entry name" value="EAL_sf"/>
</dbReference>
<dbReference type="Proteomes" id="UP000199406">
    <property type="component" value="Unassembled WGS sequence"/>
</dbReference>
<dbReference type="RefSeq" id="WP_091764568.1">
    <property type="nucleotide sequence ID" value="NZ_FNBT01000002.1"/>
</dbReference>
<feature type="transmembrane region" description="Helical" evidence="1">
    <location>
        <begin position="277"/>
        <end position="297"/>
    </location>
</feature>
<dbReference type="PROSITE" id="PS50883">
    <property type="entry name" value="EAL"/>
    <property type="match status" value="1"/>
</dbReference>
<keyword evidence="1" id="KW-0472">Membrane</keyword>
<feature type="transmembrane region" description="Helical" evidence="1">
    <location>
        <begin position="54"/>
        <end position="72"/>
    </location>
</feature>
<dbReference type="NCBIfam" id="TIGR00254">
    <property type="entry name" value="GGDEF"/>
    <property type="match status" value="1"/>
</dbReference>
<dbReference type="EMBL" id="FNBT01000002">
    <property type="protein sequence ID" value="SDF24069.1"/>
    <property type="molecule type" value="Genomic_DNA"/>
</dbReference>
<dbReference type="InterPro" id="IPR050706">
    <property type="entry name" value="Cyclic-di-GMP_PDE-like"/>
</dbReference>
<dbReference type="SUPFAM" id="SSF141868">
    <property type="entry name" value="EAL domain-like"/>
    <property type="match status" value="1"/>
</dbReference>
<dbReference type="OrthoDB" id="23692at2"/>
<evidence type="ECO:0000259" key="3">
    <source>
        <dbReference type="PROSITE" id="PS50887"/>
    </source>
</evidence>
<evidence type="ECO:0000313" key="5">
    <source>
        <dbReference type="Proteomes" id="UP000199406"/>
    </source>
</evidence>
<dbReference type="AlphaFoldDB" id="A0A1G7JHV3"/>
<dbReference type="CDD" id="cd01949">
    <property type="entry name" value="GGDEF"/>
    <property type="match status" value="1"/>
</dbReference>
<feature type="transmembrane region" description="Helical" evidence="1">
    <location>
        <begin position="115"/>
        <end position="136"/>
    </location>
</feature>
<dbReference type="InterPro" id="IPR029787">
    <property type="entry name" value="Nucleotide_cyclase"/>
</dbReference>
<feature type="transmembrane region" description="Helical" evidence="1">
    <location>
        <begin position="148"/>
        <end position="172"/>
    </location>
</feature>
<sequence length="763" mass="81272">MRDRLPDVLEDLSDEARDDARPLRVVRRLAVLLVGIWVVALTAVALGADAVGDLLAAQGKLFFLAGLVLILVVRGAGSADRASWWCFAAAVFSYFSGAAAYEFHYRDLDEMPDPAWSDAAFLGFFPLAFVAFLLLLRGRVRRLTANMWLDCIVTGCTAAAVAAAAGIGALLQSADGGRLVVATAMLYPIGDLLLLSLVAGGLALIGRDAGPGWWWVTAALGLFVVTDTVYAYQLAEGTYTVGGPLDIAWGLAFVCCGMAAIQRTSRGGRGRIDGGSALVIPGACAVAALTLLFTGYLATGDPVAGAFALVAVLAALARTGLTFRDVRALADSRRQARTDELTGLPNRRSVFEALAEADLRLAAGERTAVLVLDLDRFKEINDSLGHAVGDALLAQVGPRLRAQLRADDVLARLGGDEFVVLAQDLDAAEALGLAQRLRAELQRPFGFSGMVLDVDVSVGVAIGPDESISAVELLQLADLAMYAAKSGRTGVAVYDEERDGHGRHRLEDVAQLRRAIEQDELVLHYQPKLALATGTVDGVEALVRWQHPTRGLLFPDAFIELAESAGLMAQLTSRVIDIALAQCRSWSDRGRLLTMAVNVSPSNLVDEAFPDQVRALLAEHELSAGCLVLEVTESLLMEDRERAVRVLGRLRDDGVGVAIDDYGTGYSSLAYLAALPVTELKLDRTFVGEMTGSPRAESIVTSTLQLAHALGLVLVAEGAEDQATVDALTFHGCDVVQGYHLSRPLPAEALWSWLDERAEVPVA</sequence>
<organism evidence="4 5">
    <name type="scientific">Blastococcus aurantiacus</name>
    <dbReference type="NCBI Taxonomy" id="1550231"/>
    <lineage>
        <taxon>Bacteria</taxon>
        <taxon>Bacillati</taxon>
        <taxon>Actinomycetota</taxon>
        <taxon>Actinomycetes</taxon>
        <taxon>Geodermatophilales</taxon>
        <taxon>Geodermatophilaceae</taxon>
        <taxon>Blastococcus</taxon>
    </lineage>
</organism>
<dbReference type="SMART" id="SM00052">
    <property type="entry name" value="EAL"/>
    <property type="match status" value="1"/>
</dbReference>
<dbReference type="Gene3D" id="3.20.20.450">
    <property type="entry name" value="EAL domain"/>
    <property type="match status" value="1"/>
</dbReference>
<feature type="transmembrane region" description="Helical" evidence="1">
    <location>
        <begin position="184"/>
        <end position="205"/>
    </location>
</feature>
<feature type="domain" description="GGDEF" evidence="3">
    <location>
        <begin position="365"/>
        <end position="496"/>
    </location>
</feature>
<dbReference type="GO" id="GO:0071111">
    <property type="term" value="F:cyclic-guanylate-specific phosphodiesterase activity"/>
    <property type="evidence" value="ECO:0007669"/>
    <property type="project" value="InterPro"/>
</dbReference>
<dbReference type="Pfam" id="PF00563">
    <property type="entry name" value="EAL"/>
    <property type="match status" value="1"/>
</dbReference>
<keyword evidence="1" id="KW-1133">Transmembrane helix</keyword>
<feature type="transmembrane region" description="Helical" evidence="1">
    <location>
        <begin position="29"/>
        <end position="48"/>
    </location>
</feature>
<feature type="transmembrane region" description="Helical" evidence="1">
    <location>
        <begin position="212"/>
        <end position="235"/>
    </location>
</feature>
<dbReference type="Pfam" id="PF00990">
    <property type="entry name" value="GGDEF"/>
    <property type="match status" value="1"/>
</dbReference>
<feature type="domain" description="EAL" evidence="2">
    <location>
        <begin position="505"/>
        <end position="758"/>
    </location>
</feature>
<dbReference type="Gene3D" id="3.30.70.270">
    <property type="match status" value="1"/>
</dbReference>
<dbReference type="InterPro" id="IPR043128">
    <property type="entry name" value="Rev_trsase/Diguanyl_cyclase"/>
</dbReference>
<name>A0A1G7JHV3_9ACTN</name>
<dbReference type="InterPro" id="IPR000160">
    <property type="entry name" value="GGDEF_dom"/>
</dbReference>
<keyword evidence="1" id="KW-0812">Transmembrane</keyword>
<dbReference type="SMART" id="SM00267">
    <property type="entry name" value="GGDEF"/>
    <property type="match status" value="1"/>
</dbReference>
<dbReference type="PROSITE" id="PS50887">
    <property type="entry name" value="GGDEF"/>
    <property type="match status" value="1"/>
</dbReference>
<feature type="transmembrane region" description="Helical" evidence="1">
    <location>
        <begin position="84"/>
        <end position="103"/>
    </location>
</feature>
<feature type="transmembrane region" description="Helical" evidence="1">
    <location>
        <begin position="247"/>
        <end position="265"/>
    </location>
</feature>
<evidence type="ECO:0000313" key="4">
    <source>
        <dbReference type="EMBL" id="SDF24069.1"/>
    </source>
</evidence>
<dbReference type="STRING" id="1550231.SAMN05660662_1501"/>